<dbReference type="PROSITE" id="PS51257">
    <property type="entry name" value="PROKAR_LIPOPROTEIN"/>
    <property type="match status" value="1"/>
</dbReference>
<reference evidence="2 3" key="1">
    <citation type="submission" date="2018-09" db="EMBL/GenBank/DDBJ databases">
        <title>Whole genome sequencing of Idiomarina andamanensis W-5T (LMG 29773T= JCM 31645T).</title>
        <authorList>
            <person name="Das S.K."/>
        </authorList>
    </citation>
    <scope>NUCLEOTIDE SEQUENCE [LARGE SCALE GENOMIC DNA]</scope>
    <source>
        <strain evidence="2 3">W-5T</strain>
    </source>
</reference>
<evidence type="ECO:0000313" key="3">
    <source>
        <dbReference type="Proteomes" id="UP000427820"/>
    </source>
</evidence>
<dbReference type="KEGG" id="panm:D3795_07035"/>
<dbReference type="Proteomes" id="UP000427820">
    <property type="component" value="Chromosome"/>
</dbReference>
<keyword evidence="3" id="KW-1185">Reference proteome</keyword>
<dbReference type="RefSeq" id="WP_156267387.1">
    <property type="nucleotide sequence ID" value="NZ_CP032551.1"/>
</dbReference>
<name>A0AA92ILX3_9GAMM</name>
<dbReference type="AlphaFoldDB" id="A0AA92ILX3"/>
<sequence>MKKSTLVALSLLMIPTAIACNIPWQKCWHGQTLQGQQCTGEVVLLSAFDAKQMLQDDPNLRLPTRVELEMFFMGSHVAPLREHAHRIQKFQVLTSDFMQHGNEFLATTVDIRNGRVELIPWREPTLVILRKTNTSP</sequence>
<evidence type="ECO:0000313" key="2">
    <source>
        <dbReference type="EMBL" id="QGT95926.1"/>
    </source>
</evidence>
<protein>
    <submittedName>
        <fullName evidence="2">Uncharacterized protein</fullName>
    </submittedName>
</protein>
<organism evidence="2 3">
    <name type="scientific">Pseudidiomarina andamanensis</name>
    <dbReference type="NCBI Taxonomy" id="1940690"/>
    <lineage>
        <taxon>Bacteria</taxon>
        <taxon>Pseudomonadati</taxon>
        <taxon>Pseudomonadota</taxon>
        <taxon>Gammaproteobacteria</taxon>
        <taxon>Alteromonadales</taxon>
        <taxon>Idiomarinaceae</taxon>
        <taxon>Pseudidiomarina</taxon>
    </lineage>
</organism>
<feature type="chain" id="PRO_5041663217" evidence="1">
    <location>
        <begin position="20"/>
        <end position="136"/>
    </location>
</feature>
<accession>A0AA92ILX3</accession>
<evidence type="ECO:0000256" key="1">
    <source>
        <dbReference type="SAM" id="SignalP"/>
    </source>
</evidence>
<keyword evidence="1" id="KW-0732">Signal</keyword>
<dbReference type="EMBL" id="CP032551">
    <property type="protein sequence ID" value="QGT95926.1"/>
    <property type="molecule type" value="Genomic_DNA"/>
</dbReference>
<proteinExistence type="predicted"/>
<feature type="signal peptide" evidence="1">
    <location>
        <begin position="1"/>
        <end position="19"/>
    </location>
</feature>
<gene>
    <name evidence="2" type="ORF">D3795_07035</name>
</gene>